<protein>
    <submittedName>
        <fullName evidence="2">Uncharacterized protein</fullName>
    </submittedName>
</protein>
<comment type="caution">
    <text evidence="2">The sequence shown here is derived from an EMBL/GenBank/DDBJ whole genome shotgun (WGS) entry which is preliminary data.</text>
</comment>
<name>A0ABS8UT42_DATST</name>
<feature type="non-terminal residue" evidence="2">
    <location>
        <position position="54"/>
    </location>
</feature>
<evidence type="ECO:0000313" key="2">
    <source>
        <dbReference type="EMBL" id="MCD9561267.1"/>
    </source>
</evidence>
<keyword evidence="3" id="KW-1185">Reference proteome</keyword>
<evidence type="ECO:0000256" key="1">
    <source>
        <dbReference type="SAM" id="MobiDB-lite"/>
    </source>
</evidence>
<organism evidence="2 3">
    <name type="scientific">Datura stramonium</name>
    <name type="common">Jimsonweed</name>
    <name type="synonym">Common thornapple</name>
    <dbReference type="NCBI Taxonomy" id="4076"/>
    <lineage>
        <taxon>Eukaryota</taxon>
        <taxon>Viridiplantae</taxon>
        <taxon>Streptophyta</taxon>
        <taxon>Embryophyta</taxon>
        <taxon>Tracheophyta</taxon>
        <taxon>Spermatophyta</taxon>
        <taxon>Magnoliopsida</taxon>
        <taxon>eudicotyledons</taxon>
        <taxon>Gunneridae</taxon>
        <taxon>Pentapetalae</taxon>
        <taxon>asterids</taxon>
        <taxon>lamiids</taxon>
        <taxon>Solanales</taxon>
        <taxon>Solanaceae</taxon>
        <taxon>Solanoideae</taxon>
        <taxon>Datureae</taxon>
        <taxon>Datura</taxon>
    </lineage>
</organism>
<proteinExistence type="predicted"/>
<feature type="region of interest" description="Disordered" evidence="1">
    <location>
        <begin position="33"/>
        <end position="54"/>
    </location>
</feature>
<gene>
    <name evidence="2" type="ORF">HAX54_020273</name>
</gene>
<accession>A0ABS8UT42</accession>
<dbReference type="Proteomes" id="UP000823775">
    <property type="component" value="Unassembled WGS sequence"/>
</dbReference>
<dbReference type="EMBL" id="JACEIK010002448">
    <property type="protein sequence ID" value="MCD9561267.1"/>
    <property type="molecule type" value="Genomic_DNA"/>
</dbReference>
<feature type="non-terminal residue" evidence="2">
    <location>
        <position position="1"/>
    </location>
</feature>
<evidence type="ECO:0000313" key="3">
    <source>
        <dbReference type="Proteomes" id="UP000823775"/>
    </source>
</evidence>
<reference evidence="2 3" key="1">
    <citation type="journal article" date="2021" name="BMC Genomics">
        <title>Datura genome reveals duplications of psychoactive alkaloid biosynthetic genes and high mutation rate following tissue culture.</title>
        <authorList>
            <person name="Rajewski A."/>
            <person name="Carter-House D."/>
            <person name="Stajich J."/>
            <person name="Litt A."/>
        </authorList>
    </citation>
    <scope>NUCLEOTIDE SEQUENCE [LARGE SCALE GENOMIC DNA]</scope>
    <source>
        <strain evidence="2">AR-01</strain>
    </source>
</reference>
<sequence>VFYANLPTMMWNRRDPVAYVRGRQIPLTPTAINKALGLPNPSEENAGNVDGNGQ</sequence>